<keyword evidence="4" id="KW-1185">Reference proteome</keyword>
<name>A0A0L0SH37_ALLM3</name>
<evidence type="ECO:0000256" key="2">
    <source>
        <dbReference type="SAM" id="MobiDB-lite"/>
    </source>
</evidence>
<dbReference type="SMART" id="SM01297">
    <property type="entry name" value="KAP"/>
    <property type="match status" value="1"/>
</dbReference>
<dbReference type="GO" id="GO:0035869">
    <property type="term" value="C:ciliary transition zone"/>
    <property type="evidence" value="ECO:0007669"/>
    <property type="project" value="TreeGrafter"/>
</dbReference>
<dbReference type="InterPro" id="IPR021133">
    <property type="entry name" value="HEAT_type_2"/>
</dbReference>
<feature type="region of interest" description="Disordered" evidence="2">
    <location>
        <begin position="265"/>
        <end position="286"/>
    </location>
</feature>
<dbReference type="GO" id="GO:0016939">
    <property type="term" value="C:kinesin II complex"/>
    <property type="evidence" value="ECO:0007669"/>
    <property type="project" value="TreeGrafter"/>
</dbReference>
<dbReference type="SUPFAM" id="SSF48371">
    <property type="entry name" value="ARM repeat"/>
    <property type="match status" value="1"/>
</dbReference>
<dbReference type="STRING" id="578462.A0A0L0SH37"/>
<feature type="compositionally biased region" description="Low complexity" evidence="2">
    <location>
        <begin position="266"/>
        <end position="286"/>
    </location>
</feature>
<evidence type="ECO:0000313" key="3">
    <source>
        <dbReference type="EMBL" id="KNE61685.1"/>
    </source>
</evidence>
<dbReference type="Proteomes" id="UP000054350">
    <property type="component" value="Unassembled WGS sequence"/>
</dbReference>
<dbReference type="GO" id="GO:0019894">
    <property type="term" value="F:kinesin binding"/>
    <property type="evidence" value="ECO:0007669"/>
    <property type="project" value="InterPro"/>
</dbReference>
<dbReference type="AlphaFoldDB" id="A0A0L0SH37"/>
<dbReference type="InterPro" id="IPR008658">
    <property type="entry name" value="KAP3"/>
</dbReference>
<feature type="compositionally biased region" description="Low complexity" evidence="2">
    <location>
        <begin position="98"/>
        <end position="126"/>
    </location>
</feature>
<dbReference type="OrthoDB" id="10265679at2759"/>
<dbReference type="GO" id="GO:0005930">
    <property type="term" value="C:axoneme"/>
    <property type="evidence" value="ECO:0007669"/>
    <property type="project" value="TreeGrafter"/>
</dbReference>
<dbReference type="VEuPathDB" id="FungiDB:AMAG_06490"/>
<feature type="compositionally biased region" description="Basic and acidic residues" evidence="2">
    <location>
        <begin position="766"/>
        <end position="778"/>
    </location>
</feature>
<reference evidence="3 4" key="2">
    <citation type="submission" date="2009-11" db="EMBL/GenBank/DDBJ databases">
        <title>The Genome Sequence of Allomyces macrogynus strain ATCC 38327.</title>
        <authorList>
            <consortium name="The Broad Institute Genome Sequencing Platform"/>
            <person name="Russ C."/>
            <person name="Cuomo C."/>
            <person name="Shea T."/>
            <person name="Young S.K."/>
            <person name="Zeng Q."/>
            <person name="Koehrsen M."/>
            <person name="Haas B."/>
            <person name="Borodovsky M."/>
            <person name="Guigo R."/>
            <person name="Alvarado L."/>
            <person name="Berlin A."/>
            <person name="Borenstein D."/>
            <person name="Chen Z."/>
            <person name="Engels R."/>
            <person name="Freedman E."/>
            <person name="Gellesch M."/>
            <person name="Goldberg J."/>
            <person name="Griggs A."/>
            <person name="Gujja S."/>
            <person name="Heiman D."/>
            <person name="Hepburn T."/>
            <person name="Howarth C."/>
            <person name="Jen D."/>
            <person name="Larson L."/>
            <person name="Lewis B."/>
            <person name="Mehta T."/>
            <person name="Park D."/>
            <person name="Pearson M."/>
            <person name="Roberts A."/>
            <person name="Saif S."/>
            <person name="Shenoy N."/>
            <person name="Sisk P."/>
            <person name="Stolte C."/>
            <person name="Sykes S."/>
            <person name="Walk T."/>
            <person name="White J."/>
            <person name="Yandava C."/>
            <person name="Burger G."/>
            <person name="Gray M.W."/>
            <person name="Holland P.W.H."/>
            <person name="King N."/>
            <person name="Lang F.B.F."/>
            <person name="Roger A.J."/>
            <person name="Ruiz-Trillo I."/>
            <person name="Lander E."/>
            <person name="Nusbaum C."/>
        </authorList>
    </citation>
    <scope>NUCLEOTIDE SEQUENCE [LARGE SCALE GENOMIC DNA]</scope>
    <source>
        <strain evidence="3 4">ATCC 38327</strain>
    </source>
</reference>
<feature type="repeat" description="HEAT" evidence="1">
    <location>
        <begin position="675"/>
        <end position="711"/>
    </location>
</feature>
<dbReference type="OMA" id="MYELNIV"/>
<evidence type="ECO:0008006" key="5">
    <source>
        <dbReference type="Google" id="ProtNLM"/>
    </source>
</evidence>
<accession>A0A0L0SH37</accession>
<feature type="region of interest" description="Disordered" evidence="2">
    <location>
        <begin position="95"/>
        <end position="141"/>
    </location>
</feature>
<dbReference type="InterPro" id="IPR011989">
    <property type="entry name" value="ARM-like"/>
</dbReference>
<protein>
    <recommendedName>
        <fullName evidence="5">Kinesin-associated protein</fullName>
    </recommendedName>
</protein>
<dbReference type="GO" id="GO:0007018">
    <property type="term" value="P:microtubule-based movement"/>
    <property type="evidence" value="ECO:0007669"/>
    <property type="project" value="TreeGrafter"/>
</dbReference>
<sequence>MPDSAPSTGAAGQKRRLIPGAIEPHPTECALVVNYLIVSPPDDPIPSTKTISLKSLGPSANLPGLAQEIIAKCKLIHPAKQPLVEQVLATLQSRHAMRAASGRAPSSRPVPSSSSPRPPASTSGRGSALGSEGSLWGVDGNAGPEDDEEFASLEMLDQYVDLLYEDAPAKLRATGLILALAMQHGNLPLLAEKEYLFSALSRTLREETIKSLELSANIIAIFHQFAMFPPYHPLLTANKVGDMCMKLLDQEIKRLDVLTANGGGTADAAAPPASARKSASSAKPGSNPKVAAVLAKQDALLYGVVSILLHQATDPGIQVKMVKRGIVPALARLADRPTQNVHVMLIMAQFLIVLAQYRENVEALRAVPERVAALIPLIGSRNAELQEATLKLFLNLSHDGEWRNELIRMGVVSALVDKLHDDVVTPELLLLLYQISCDERSKAMFTYTDALPTLLHLVLTYPKDHLPPELMALAINLTVNEHNAELWADNGGLAALFKRLMKTRDYLLLKMVRNMSMHPALHMLFLDHLDDLLTLFTTTSAADTHVELLGILANLRVPDLDYAALAHAYPTLLPSLARYLAAHNDDDLVLEAVQFVCAAASDTGNRRPLPVQIVCAAASDTGIDDPFVQHRIPGLVLAVMRSHEDDDEMVLQSLLACTAMVRHLPVCRAVLLDELVPALLDVVYDRHPAIRAAADAGLDAVADLAAADGSEGGVDAWADRIRRDKFHFHNAEWIALATMAHDGHDGGEEEDEHERHGLEEEEENGEDVHDHHDGSTHHVADTFGHVKLVYA</sequence>
<organism evidence="3 4">
    <name type="scientific">Allomyces macrogynus (strain ATCC 38327)</name>
    <name type="common">Allomyces javanicus var. macrogynus</name>
    <dbReference type="NCBI Taxonomy" id="578462"/>
    <lineage>
        <taxon>Eukaryota</taxon>
        <taxon>Fungi</taxon>
        <taxon>Fungi incertae sedis</taxon>
        <taxon>Blastocladiomycota</taxon>
        <taxon>Blastocladiomycetes</taxon>
        <taxon>Blastocladiales</taxon>
        <taxon>Blastocladiaceae</taxon>
        <taxon>Allomyces</taxon>
    </lineage>
</organism>
<feature type="region of interest" description="Disordered" evidence="2">
    <location>
        <begin position="742"/>
        <end position="778"/>
    </location>
</feature>
<dbReference type="PANTHER" id="PTHR15605:SF2">
    <property type="entry name" value="KINESIN-ASSOCIATED PROTEIN 3"/>
    <property type="match status" value="1"/>
</dbReference>
<dbReference type="Gene3D" id="1.25.10.10">
    <property type="entry name" value="Leucine-rich Repeat Variant"/>
    <property type="match status" value="3"/>
</dbReference>
<proteinExistence type="predicted"/>
<dbReference type="eggNOG" id="KOG1222">
    <property type="taxonomic scope" value="Eukaryota"/>
</dbReference>
<evidence type="ECO:0000256" key="1">
    <source>
        <dbReference type="PROSITE-ProRule" id="PRU00103"/>
    </source>
</evidence>
<dbReference type="GO" id="GO:0044782">
    <property type="term" value="P:cilium organization"/>
    <property type="evidence" value="ECO:0007669"/>
    <property type="project" value="TreeGrafter"/>
</dbReference>
<dbReference type="PANTHER" id="PTHR15605">
    <property type="entry name" value="KINESIN-ASSOCIATED PROTEINS"/>
    <property type="match status" value="1"/>
</dbReference>
<dbReference type="Pfam" id="PF05804">
    <property type="entry name" value="KAP"/>
    <property type="match status" value="1"/>
</dbReference>
<reference evidence="3 4" key="1">
    <citation type="submission" date="2009-11" db="EMBL/GenBank/DDBJ databases">
        <title>Annotation of Allomyces macrogynus ATCC 38327.</title>
        <authorList>
            <consortium name="The Broad Institute Genome Sequencing Platform"/>
            <person name="Russ C."/>
            <person name="Cuomo C."/>
            <person name="Burger G."/>
            <person name="Gray M.W."/>
            <person name="Holland P.W.H."/>
            <person name="King N."/>
            <person name="Lang F.B.F."/>
            <person name="Roger A.J."/>
            <person name="Ruiz-Trillo I."/>
            <person name="Young S.K."/>
            <person name="Zeng Q."/>
            <person name="Gargeya S."/>
            <person name="Fitzgerald M."/>
            <person name="Haas B."/>
            <person name="Abouelleil A."/>
            <person name="Alvarado L."/>
            <person name="Arachchi H.M."/>
            <person name="Berlin A."/>
            <person name="Chapman S.B."/>
            <person name="Gearin G."/>
            <person name="Goldberg J."/>
            <person name="Griggs A."/>
            <person name="Gujja S."/>
            <person name="Hansen M."/>
            <person name="Heiman D."/>
            <person name="Howarth C."/>
            <person name="Larimer J."/>
            <person name="Lui A."/>
            <person name="MacDonald P.J.P."/>
            <person name="McCowen C."/>
            <person name="Montmayeur A."/>
            <person name="Murphy C."/>
            <person name="Neiman D."/>
            <person name="Pearson M."/>
            <person name="Priest M."/>
            <person name="Roberts A."/>
            <person name="Saif S."/>
            <person name="Shea T."/>
            <person name="Sisk P."/>
            <person name="Stolte C."/>
            <person name="Sykes S."/>
            <person name="Wortman J."/>
            <person name="Nusbaum C."/>
            <person name="Birren B."/>
        </authorList>
    </citation>
    <scope>NUCLEOTIDE SEQUENCE [LARGE SCALE GENOMIC DNA]</scope>
    <source>
        <strain evidence="3 4">ATCC 38327</strain>
    </source>
</reference>
<dbReference type="EMBL" id="GG745338">
    <property type="protein sequence ID" value="KNE61685.1"/>
    <property type="molecule type" value="Genomic_DNA"/>
</dbReference>
<dbReference type="InterPro" id="IPR016024">
    <property type="entry name" value="ARM-type_fold"/>
</dbReference>
<evidence type="ECO:0000313" key="4">
    <source>
        <dbReference type="Proteomes" id="UP000054350"/>
    </source>
</evidence>
<dbReference type="PROSITE" id="PS50077">
    <property type="entry name" value="HEAT_REPEAT"/>
    <property type="match status" value="1"/>
</dbReference>
<gene>
    <name evidence="3" type="ORF">AMAG_06490</name>
</gene>